<sequence>MINNILNKVGNTPLISIPMDENPNLNIFAKLEFYNPTGSVKDRAACYIISRLLNEGIINKDTTLIESSSGNFGVALSAYAKLNGLKFICVIDKTTLPVNEMLIRQQGAEVICITQPDEHGGYLMNRLKKIKEILSTTDNIYWINQYGNPLNAQAYYNSLGKEICFEAPRQKLDYLFMGISSGGTITGVSRKVKEMYPNVKIIAVDVYGSIIFGGKARKRFIPGIGSSMRPDILNDAKIDDVVYVNEEETISSCRELLELHNLYAGGSSGSVYAAIKKYFTENEIDTQVNVMCVFADRGERYITTIYDDDWCDRIKKYNINASLEAVVQ</sequence>
<comment type="similarity">
    <text evidence="3">Belongs to the cysteine synthase/cystathionine beta-synthase family. SbnA subfamily.</text>
</comment>
<evidence type="ECO:0000256" key="5">
    <source>
        <dbReference type="ARBA" id="ARBA00012331"/>
    </source>
</evidence>
<evidence type="ECO:0000256" key="4">
    <source>
        <dbReference type="ARBA" id="ARBA00011738"/>
    </source>
</evidence>
<dbReference type="EC" id="2.5.1.140" evidence="5"/>
<evidence type="ECO:0000256" key="7">
    <source>
        <dbReference type="ARBA" id="ARBA00022679"/>
    </source>
</evidence>
<dbReference type="PANTHER" id="PTHR10314">
    <property type="entry name" value="CYSTATHIONINE BETA-SYNTHASE"/>
    <property type="match status" value="1"/>
</dbReference>
<dbReference type="SUPFAM" id="SSF53686">
    <property type="entry name" value="Tryptophan synthase beta subunit-like PLP-dependent enzymes"/>
    <property type="match status" value="1"/>
</dbReference>
<keyword evidence="8" id="KW-0663">Pyridoxal phosphate</keyword>
<accession>A0A9N8J3B5</accession>
<evidence type="ECO:0000256" key="1">
    <source>
        <dbReference type="ARBA" id="ARBA00001933"/>
    </source>
</evidence>
<dbReference type="CDD" id="cd01561">
    <property type="entry name" value="CBS_like"/>
    <property type="match status" value="1"/>
</dbReference>
<dbReference type="NCBIfam" id="TIGR03945">
    <property type="entry name" value="PLP_SbnA_fam"/>
    <property type="match status" value="1"/>
</dbReference>
<dbReference type="Gene3D" id="3.40.50.1100">
    <property type="match status" value="2"/>
</dbReference>
<dbReference type="GO" id="GO:0006535">
    <property type="term" value="P:cysteine biosynthetic process from serine"/>
    <property type="evidence" value="ECO:0007669"/>
    <property type="project" value="InterPro"/>
</dbReference>
<dbReference type="RefSeq" id="WP_180859408.1">
    <property type="nucleotide sequence ID" value="NZ_CAIJDE010000049.1"/>
</dbReference>
<feature type="domain" description="Tryptophan synthase beta chain-like PALP" evidence="9">
    <location>
        <begin position="7"/>
        <end position="295"/>
    </location>
</feature>
<dbReference type="InterPro" id="IPR050214">
    <property type="entry name" value="Cys_Synth/Cystath_Beta-Synth"/>
</dbReference>
<evidence type="ECO:0000256" key="6">
    <source>
        <dbReference type="ARBA" id="ARBA00016985"/>
    </source>
</evidence>
<dbReference type="EMBL" id="CAIJDE010000049">
    <property type="protein sequence ID" value="CAC9975516.1"/>
    <property type="molecule type" value="Genomic_DNA"/>
</dbReference>
<evidence type="ECO:0000313" key="11">
    <source>
        <dbReference type="Proteomes" id="UP000533639"/>
    </source>
</evidence>
<comment type="pathway">
    <text evidence="2">Siderophore biosynthesis.</text>
</comment>
<comment type="caution">
    <text evidence="10">The sequence shown here is derived from an EMBL/GenBank/DDBJ whole genome shotgun (WGS) entry which is preliminary data.</text>
</comment>
<dbReference type="Proteomes" id="UP000533639">
    <property type="component" value="Unassembled WGS sequence"/>
</dbReference>
<dbReference type="PROSITE" id="PS00901">
    <property type="entry name" value="CYS_SYNTHASE"/>
    <property type="match status" value="1"/>
</dbReference>
<dbReference type="AlphaFoldDB" id="A0A9N8J3B5"/>
<dbReference type="InterPro" id="IPR001216">
    <property type="entry name" value="P-phosphate_BS"/>
</dbReference>
<comment type="cofactor">
    <cofactor evidence="1">
        <name>pyridoxal 5'-phosphate</name>
        <dbReference type="ChEBI" id="CHEBI:597326"/>
    </cofactor>
</comment>
<evidence type="ECO:0000313" key="10">
    <source>
        <dbReference type="EMBL" id="CAC9975516.1"/>
    </source>
</evidence>
<dbReference type="InterPro" id="IPR036052">
    <property type="entry name" value="TrpB-like_PALP_sf"/>
</dbReference>
<gene>
    <name evidence="10" type="ORF">FLAPXU55_03230</name>
</gene>
<evidence type="ECO:0000259" key="9">
    <source>
        <dbReference type="Pfam" id="PF00291"/>
    </source>
</evidence>
<keyword evidence="11" id="KW-1185">Reference proteome</keyword>
<proteinExistence type="inferred from homology"/>
<evidence type="ECO:0000256" key="8">
    <source>
        <dbReference type="ARBA" id="ARBA00022898"/>
    </source>
</evidence>
<organism evidence="10 11">
    <name type="scientific">Flavobacterium panici</name>
    <dbReference type="NCBI Taxonomy" id="2654843"/>
    <lineage>
        <taxon>Bacteria</taxon>
        <taxon>Pseudomonadati</taxon>
        <taxon>Bacteroidota</taxon>
        <taxon>Flavobacteriia</taxon>
        <taxon>Flavobacteriales</taxon>
        <taxon>Flavobacteriaceae</taxon>
        <taxon>Flavobacterium</taxon>
    </lineage>
</organism>
<dbReference type="Pfam" id="PF00291">
    <property type="entry name" value="PALP"/>
    <property type="match status" value="1"/>
</dbReference>
<reference evidence="10 11" key="1">
    <citation type="submission" date="2020-06" db="EMBL/GenBank/DDBJ databases">
        <authorList>
            <person name="Criscuolo A."/>
        </authorList>
    </citation>
    <scope>NUCLEOTIDE SEQUENCE [LARGE SCALE GENOMIC DNA]</scope>
    <source>
        <strain evidence="10">PXU-55</strain>
    </source>
</reference>
<evidence type="ECO:0000256" key="2">
    <source>
        <dbReference type="ARBA" id="ARBA00004924"/>
    </source>
</evidence>
<dbReference type="InterPro" id="IPR023927">
    <property type="entry name" value="SbnA"/>
</dbReference>
<comment type="subunit">
    <text evidence="4">Homodimer.</text>
</comment>
<dbReference type="InterPro" id="IPR001926">
    <property type="entry name" value="TrpB-like_PALP"/>
</dbReference>
<keyword evidence="7" id="KW-0808">Transferase</keyword>
<dbReference type="GO" id="GO:0016765">
    <property type="term" value="F:transferase activity, transferring alkyl or aryl (other than methyl) groups"/>
    <property type="evidence" value="ECO:0007669"/>
    <property type="project" value="UniProtKB-ARBA"/>
</dbReference>
<name>A0A9N8J3B5_9FLAO</name>
<protein>
    <recommendedName>
        <fullName evidence="6">N-(2-amino-2-carboxyethyl)-L-glutamate synthase</fullName>
        <ecNumber evidence="5">2.5.1.140</ecNumber>
    </recommendedName>
</protein>
<evidence type="ECO:0000256" key="3">
    <source>
        <dbReference type="ARBA" id="ARBA00008519"/>
    </source>
</evidence>